<organism evidence="1 2">
    <name type="scientific">Bacillus atrophaeus (strain 1942)</name>
    <dbReference type="NCBI Taxonomy" id="720555"/>
    <lineage>
        <taxon>Bacteria</taxon>
        <taxon>Bacillati</taxon>
        <taxon>Bacillota</taxon>
        <taxon>Bacilli</taxon>
        <taxon>Bacillales</taxon>
        <taxon>Bacillaceae</taxon>
        <taxon>Bacillus</taxon>
    </lineage>
</organism>
<accession>A0ABM5LTU2</accession>
<proteinExistence type="predicted"/>
<dbReference type="Proteomes" id="UP000006867">
    <property type="component" value="Chromosome"/>
</dbReference>
<name>A0ABM5LTU2_BACA1</name>
<evidence type="ECO:0000313" key="2">
    <source>
        <dbReference type="Proteomes" id="UP000006867"/>
    </source>
</evidence>
<protein>
    <submittedName>
        <fullName evidence="1">Uncharacterized protein</fullName>
    </submittedName>
</protein>
<sequence length="33" mass="4095">MNPFIRYLYVHVENSFFLKWFKELKNKGGMLML</sequence>
<reference evidence="1 2" key="1">
    <citation type="journal article" date="2011" name="Front. Microbiol.">
        <title>Genomic signatures of strain selection and enhancement in Bacillus atrophaeus var. globigii, a historical biowarfare simulant.</title>
        <authorList>
            <person name="Gibbons H.S."/>
            <person name="Broomall S.M."/>
            <person name="McNew L.A."/>
            <person name="Daligault H."/>
            <person name="Chapman C."/>
            <person name="Bruce D."/>
            <person name="Karavis M."/>
            <person name="Krepps M."/>
            <person name="McGregor P.A."/>
            <person name="Hong C."/>
            <person name="Park K.H."/>
            <person name="Akmal A."/>
            <person name="Feldman A."/>
            <person name="Lin J.S."/>
            <person name="Chang W.E."/>
            <person name="Higgs B.W."/>
            <person name="Demirev P."/>
            <person name="Lindquist J."/>
            <person name="Liem A."/>
            <person name="Fochler E."/>
            <person name="Read T.D."/>
            <person name="Tapia R."/>
            <person name="Johnson S."/>
            <person name="Bishop-Lilly K.A."/>
            <person name="Detter C."/>
            <person name="Han C."/>
            <person name="Sozhamannan S."/>
            <person name="Rosenzweig C.N."/>
            <person name="Skowronski E.W."/>
        </authorList>
    </citation>
    <scope>NUCLEOTIDE SEQUENCE [LARGE SCALE GENOMIC DNA]</scope>
    <source>
        <strain evidence="1 2">1942</strain>
    </source>
</reference>
<keyword evidence="2" id="KW-1185">Reference proteome</keyword>
<dbReference type="EMBL" id="CP002207">
    <property type="protein sequence ID" value="ADP31130.1"/>
    <property type="molecule type" value="Genomic_DNA"/>
</dbReference>
<gene>
    <name evidence="1" type="ordered locus">BATR1942_00850</name>
</gene>
<evidence type="ECO:0000313" key="1">
    <source>
        <dbReference type="EMBL" id="ADP31130.1"/>
    </source>
</evidence>